<dbReference type="CDD" id="cd06261">
    <property type="entry name" value="TM_PBP2"/>
    <property type="match status" value="1"/>
</dbReference>
<sequence length="319" mass="34106">MIQRERVRFLGNRLLQFVPVILLATFIVFGLMQLVPGDIAVTLAGENASQARIAEIRGLYGLDRPMLVQYGDWLWNALHGDLSRSILSGAPVLDTIARTFPLTLLIVGYAMVLSLAIGLPLGVLAATRPGSRIDGFVTGLASVGIAVPNFWLAMLLVSYFALQLGWFPATGAVAFGDDPWGALHAATLPAVALASGGIADVARQLRSALIEVLSSQYVRTLRAKGLSDTAILWKHGLKNVSVTMLTVTGLVFNRLLGATVVVEAVFAIPGIGSSVVYAAIHKDFPVIQGAVLVMVLVVISVNLLIDLFYTILDPRVARR</sequence>
<dbReference type="GO" id="GO:0071916">
    <property type="term" value="F:dipeptide transmembrane transporter activity"/>
    <property type="evidence" value="ECO:0007669"/>
    <property type="project" value="TreeGrafter"/>
</dbReference>
<evidence type="ECO:0000259" key="8">
    <source>
        <dbReference type="PROSITE" id="PS50928"/>
    </source>
</evidence>
<dbReference type="Gene3D" id="1.10.3720.10">
    <property type="entry name" value="MetI-like"/>
    <property type="match status" value="1"/>
</dbReference>
<dbReference type="Pfam" id="PF00528">
    <property type="entry name" value="BPD_transp_1"/>
    <property type="match status" value="1"/>
</dbReference>
<dbReference type="GO" id="GO:0005886">
    <property type="term" value="C:plasma membrane"/>
    <property type="evidence" value="ECO:0007669"/>
    <property type="project" value="UniProtKB-SubCell"/>
</dbReference>
<feature type="transmembrane region" description="Helical" evidence="7">
    <location>
        <begin position="102"/>
        <end position="124"/>
    </location>
</feature>
<dbReference type="AlphaFoldDB" id="A0A556AGA0"/>
<comment type="caution">
    <text evidence="9">The sequence shown here is derived from an EMBL/GenBank/DDBJ whole genome shotgun (WGS) entry which is preliminary data.</text>
</comment>
<dbReference type="InterPro" id="IPR000515">
    <property type="entry name" value="MetI-like"/>
</dbReference>
<dbReference type="Pfam" id="PF19300">
    <property type="entry name" value="BPD_transp_1_N"/>
    <property type="match status" value="1"/>
</dbReference>
<comment type="similarity">
    <text evidence="7">Belongs to the binding-protein-dependent transport system permease family.</text>
</comment>
<dbReference type="RefSeq" id="WP_143949632.1">
    <property type="nucleotide sequence ID" value="NZ_BAABMB010000001.1"/>
</dbReference>
<reference evidence="9 10" key="1">
    <citation type="submission" date="2019-07" db="EMBL/GenBank/DDBJ databases">
        <title>Qingshengfaniella alkalisoli gen. nov., sp. nov., isolated from saline soil.</title>
        <authorList>
            <person name="Xu L."/>
            <person name="Huang X.-X."/>
            <person name="Sun J.-Q."/>
        </authorList>
    </citation>
    <scope>NUCLEOTIDE SEQUENCE [LARGE SCALE GENOMIC DNA]</scope>
    <source>
        <strain evidence="9 10">DSM 27279</strain>
    </source>
</reference>
<evidence type="ECO:0000256" key="4">
    <source>
        <dbReference type="ARBA" id="ARBA00022692"/>
    </source>
</evidence>
<feature type="transmembrane region" description="Helical" evidence="7">
    <location>
        <begin position="255"/>
        <end position="280"/>
    </location>
</feature>
<accession>A0A556AGA0</accession>
<evidence type="ECO:0000313" key="9">
    <source>
        <dbReference type="EMBL" id="TSH91906.1"/>
    </source>
</evidence>
<proteinExistence type="inferred from homology"/>
<gene>
    <name evidence="9" type="ORF">FOZ76_17775</name>
</gene>
<evidence type="ECO:0000256" key="7">
    <source>
        <dbReference type="RuleBase" id="RU363032"/>
    </source>
</evidence>
<keyword evidence="5 7" id="KW-1133">Transmembrane helix</keyword>
<protein>
    <submittedName>
        <fullName evidence="9">ABC transporter permease</fullName>
    </submittedName>
</protein>
<name>A0A556AGA0_9BURK</name>
<feature type="transmembrane region" description="Helical" evidence="7">
    <location>
        <begin position="14"/>
        <end position="35"/>
    </location>
</feature>
<dbReference type="PANTHER" id="PTHR43163:SF6">
    <property type="entry name" value="DIPEPTIDE TRANSPORT SYSTEM PERMEASE PROTEIN DPPB-RELATED"/>
    <property type="match status" value="1"/>
</dbReference>
<dbReference type="InterPro" id="IPR045621">
    <property type="entry name" value="BPD_transp_1_N"/>
</dbReference>
<feature type="domain" description="ABC transmembrane type-1" evidence="8">
    <location>
        <begin position="100"/>
        <end position="305"/>
    </location>
</feature>
<organism evidence="9 10">
    <name type="scientific">Verticiella sediminum</name>
    <dbReference type="NCBI Taxonomy" id="1247510"/>
    <lineage>
        <taxon>Bacteria</taxon>
        <taxon>Pseudomonadati</taxon>
        <taxon>Pseudomonadota</taxon>
        <taxon>Betaproteobacteria</taxon>
        <taxon>Burkholderiales</taxon>
        <taxon>Alcaligenaceae</taxon>
        <taxon>Verticiella</taxon>
    </lineage>
</organism>
<dbReference type="SUPFAM" id="SSF161098">
    <property type="entry name" value="MetI-like"/>
    <property type="match status" value="1"/>
</dbReference>
<dbReference type="PROSITE" id="PS50928">
    <property type="entry name" value="ABC_TM1"/>
    <property type="match status" value="1"/>
</dbReference>
<keyword evidence="4 7" id="KW-0812">Transmembrane</keyword>
<feature type="transmembrane region" description="Helical" evidence="7">
    <location>
        <begin position="182"/>
        <end position="202"/>
    </location>
</feature>
<keyword evidence="6 7" id="KW-0472">Membrane</keyword>
<dbReference type="InterPro" id="IPR035906">
    <property type="entry name" value="MetI-like_sf"/>
</dbReference>
<comment type="subcellular location">
    <subcellularLocation>
        <location evidence="1 7">Cell membrane</location>
        <topology evidence="1 7">Multi-pass membrane protein</topology>
    </subcellularLocation>
</comment>
<evidence type="ECO:0000256" key="5">
    <source>
        <dbReference type="ARBA" id="ARBA00022989"/>
    </source>
</evidence>
<evidence type="ECO:0000256" key="2">
    <source>
        <dbReference type="ARBA" id="ARBA00022448"/>
    </source>
</evidence>
<evidence type="ECO:0000313" key="10">
    <source>
        <dbReference type="Proteomes" id="UP000318405"/>
    </source>
</evidence>
<dbReference type="PANTHER" id="PTHR43163">
    <property type="entry name" value="DIPEPTIDE TRANSPORT SYSTEM PERMEASE PROTEIN DPPB-RELATED"/>
    <property type="match status" value="1"/>
</dbReference>
<dbReference type="EMBL" id="VLTJ01000032">
    <property type="protein sequence ID" value="TSH91906.1"/>
    <property type="molecule type" value="Genomic_DNA"/>
</dbReference>
<dbReference type="Proteomes" id="UP000318405">
    <property type="component" value="Unassembled WGS sequence"/>
</dbReference>
<feature type="transmembrane region" description="Helical" evidence="7">
    <location>
        <begin position="286"/>
        <end position="312"/>
    </location>
</feature>
<feature type="transmembrane region" description="Helical" evidence="7">
    <location>
        <begin position="136"/>
        <end position="162"/>
    </location>
</feature>
<evidence type="ECO:0000256" key="3">
    <source>
        <dbReference type="ARBA" id="ARBA00022475"/>
    </source>
</evidence>
<dbReference type="OrthoDB" id="9803623at2"/>
<evidence type="ECO:0000256" key="6">
    <source>
        <dbReference type="ARBA" id="ARBA00023136"/>
    </source>
</evidence>
<keyword evidence="3" id="KW-1003">Cell membrane</keyword>
<keyword evidence="10" id="KW-1185">Reference proteome</keyword>
<keyword evidence="2 7" id="KW-0813">Transport</keyword>
<evidence type="ECO:0000256" key="1">
    <source>
        <dbReference type="ARBA" id="ARBA00004651"/>
    </source>
</evidence>